<evidence type="ECO:0000313" key="3">
    <source>
        <dbReference type="Proteomes" id="UP000187209"/>
    </source>
</evidence>
<proteinExistence type="predicted"/>
<feature type="transmembrane region" description="Helical" evidence="1">
    <location>
        <begin position="124"/>
        <end position="145"/>
    </location>
</feature>
<reference evidence="2 3" key="1">
    <citation type="submission" date="2016-11" db="EMBL/GenBank/DDBJ databases">
        <title>The macronuclear genome of Stentor coeruleus: a giant cell with tiny introns.</title>
        <authorList>
            <person name="Slabodnick M."/>
            <person name="Ruby J.G."/>
            <person name="Reiff S.B."/>
            <person name="Swart E.C."/>
            <person name="Gosai S."/>
            <person name="Prabakaran S."/>
            <person name="Witkowska E."/>
            <person name="Larue G.E."/>
            <person name="Fisher S."/>
            <person name="Freeman R.M."/>
            <person name="Gunawardena J."/>
            <person name="Chu W."/>
            <person name="Stover N.A."/>
            <person name="Gregory B.D."/>
            <person name="Nowacki M."/>
            <person name="Derisi J."/>
            <person name="Roy S.W."/>
            <person name="Marshall W.F."/>
            <person name="Sood P."/>
        </authorList>
    </citation>
    <scope>NUCLEOTIDE SEQUENCE [LARGE SCALE GENOMIC DNA]</scope>
    <source>
        <strain evidence="2">WM001</strain>
    </source>
</reference>
<feature type="transmembrane region" description="Helical" evidence="1">
    <location>
        <begin position="160"/>
        <end position="176"/>
    </location>
</feature>
<dbReference type="EMBL" id="MPUH01000512">
    <property type="protein sequence ID" value="OMJ78631.1"/>
    <property type="molecule type" value="Genomic_DNA"/>
</dbReference>
<feature type="transmembrane region" description="Helical" evidence="1">
    <location>
        <begin position="12"/>
        <end position="31"/>
    </location>
</feature>
<evidence type="ECO:0000256" key="1">
    <source>
        <dbReference type="SAM" id="Phobius"/>
    </source>
</evidence>
<sequence>MSKAQALKIIRTTAALILTLVLSIFLLPKGFRIYKYLTVWAFIFTTCYFLLMLLGYLYTNIYKILPWYFCILWGLNWAVTIIYWPIIFVNDPTELHEKIMFHSLPLIFTILEFLFNKAKFERKFFMPCIYVIICYSVFYIIYVIVKEKAIYKGIDFESGLIYPLFIVFCVFAYAFLEAGRFFKLKLITLEENIENLEYKAI</sequence>
<name>A0A1R2BPE7_9CILI</name>
<protein>
    <submittedName>
        <fullName evidence="2">Uncharacterized protein</fullName>
    </submittedName>
</protein>
<comment type="caution">
    <text evidence="2">The sequence shown here is derived from an EMBL/GenBank/DDBJ whole genome shotgun (WGS) entry which is preliminary data.</text>
</comment>
<dbReference type="AlphaFoldDB" id="A0A1R2BPE7"/>
<keyword evidence="1" id="KW-0472">Membrane</keyword>
<gene>
    <name evidence="2" type="ORF">SteCoe_21508</name>
</gene>
<feature type="transmembrane region" description="Helical" evidence="1">
    <location>
        <begin position="37"/>
        <end position="58"/>
    </location>
</feature>
<feature type="transmembrane region" description="Helical" evidence="1">
    <location>
        <begin position="99"/>
        <end position="115"/>
    </location>
</feature>
<keyword evidence="1" id="KW-0812">Transmembrane</keyword>
<dbReference type="Proteomes" id="UP000187209">
    <property type="component" value="Unassembled WGS sequence"/>
</dbReference>
<feature type="transmembrane region" description="Helical" evidence="1">
    <location>
        <begin position="65"/>
        <end position="87"/>
    </location>
</feature>
<organism evidence="2 3">
    <name type="scientific">Stentor coeruleus</name>
    <dbReference type="NCBI Taxonomy" id="5963"/>
    <lineage>
        <taxon>Eukaryota</taxon>
        <taxon>Sar</taxon>
        <taxon>Alveolata</taxon>
        <taxon>Ciliophora</taxon>
        <taxon>Postciliodesmatophora</taxon>
        <taxon>Heterotrichea</taxon>
        <taxon>Heterotrichida</taxon>
        <taxon>Stentoridae</taxon>
        <taxon>Stentor</taxon>
    </lineage>
</organism>
<evidence type="ECO:0000313" key="2">
    <source>
        <dbReference type="EMBL" id="OMJ78631.1"/>
    </source>
</evidence>
<keyword evidence="3" id="KW-1185">Reference proteome</keyword>
<accession>A0A1R2BPE7</accession>
<keyword evidence="1" id="KW-1133">Transmembrane helix</keyword>